<protein>
    <submittedName>
        <fullName evidence="1">Uncharacterized protein</fullName>
    </submittedName>
</protein>
<dbReference type="Proteomes" id="UP001152484">
    <property type="component" value="Unassembled WGS sequence"/>
</dbReference>
<gene>
    <name evidence="1" type="ORF">CEURO_LOCUS20641</name>
</gene>
<accession>A0A9P0ZTV5</accession>
<organism evidence="1 2">
    <name type="scientific">Cuscuta europaea</name>
    <name type="common">European dodder</name>
    <dbReference type="NCBI Taxonomy" id="41803"/>
    <lineage>
        <taxon>Eukaryota</taxon>
        <taxon>Viridiplantae</taxon>
        <taxon>Streptophyta</taxon>
        <taxon>Embryophyta</taxon>
        <taxon>Tracheophyta</taxon>
        <taxon>Spermatophyta</taxon>
        <taxon>Magnoliopsida</taxon>
        <taxon>eudicotyledons</taxon>
        <taxon>Gunneridae</taxon>
        <taxon>Pentapetalae</taxon>
        <taxon>asterids</taxon>
        <taxon>lamiids</taxon>
        <taxon>Solanales</taxon>
        <taxon>Convolvulaceae</taxon>
        <taxon>Cuscuteae</taxon>
        <taxon>Cuscuta</taxon>
        <taxon>Cuscuta subgen. Cuscuta</taxon>
    </lineage>
</organism>
<reference evidence="1" key="1">
    <citation type="submission" date="2022-07" db="EMBL/GenBank/DDBJ databases">
        <authorList>
            <person name="Macas J."/>
            <person name="Novak P."/>
            <person name="Neumann P."/>
        </authorList>
    </citation>
    <scope>NUCLEOTIDE SEQUENCE</scope>
</reference>
<evidence type="ECO:0000313" key="1">
    <source>
        <dbReference type="EMBL" id="CAH9115036.1"/>
    </source>
</evidence>
<dbReference type="EMBL" id="CAMAPE010000065">
    <property type="protein sequence ID" value="CAH9115036.1"/>
    <property type="molecule type" value="Genomic_DNA"/>
</dbReference>
<name>A0A9P0ZTV5_CUSEU</name>
<keyword evidence="2" id="KW-1185">Reference proteome</keyword>
<dbReference type="AlphaFoldDB" id="A0A9P0ZTV5"/>
<sequence length="77" mass="8723">MLFLLYPLPPPRENDAGLPEFQNNYSGMFDGLDKEFHDNGKIGLNAPTIRGKEGIKCTVADREWLTDRELLGNMIVE</sequence>
<comment type="caution">
    <text evidence="1">The sequence shown here is derived from an EMBL/GenBank/DDBJ whole genome shotgun (WGS) entry which is preliminary data.</text>
</comment>
<proteinExistence type="predicted"/>
<evidence type="ECO:0000313" key="2">
    <source>
        <dbReference type="Proteomes" id="UP001152484"/>
    </source>
</evidence>